<keyword evidence="3" id="KW-1185">Reference proteome</keyword>
<comment type="caution">
    <text evidence="2">The sequence shown here is derived from an EMBL/GenBank/DDBJ whole genome shotgun (WGS) entry which is preliminary data.</text>
</comment>
<keyword evidence="1" id="KW-0472">Membrane</keyword>
<proteinExistence type="predicted"/>
<organism evidence="2 3">
    <name type="scientific">Solirubrobacter ginsenosidimutans</name>
    <dbReference type="NCBI Taxonomy" id="490573"/>
    <lineage>
        <taxon>Bacteria</taxon>
        <taxon>Bacillati</taxon>
        <taxon>Actinomycetota</taxon>
        <taxon>Thermoleophilia</taxon>
        <taxon>Solirubrobacterales</taxon>
        <taxon>Solirubrobacteraceae</taxon>
        <taxon>Solirubrobacter</taxon>
    </lineage>
</organism>
<dbReference type="AlphaFoldDB" id="A0A9X3S4F9"/>
<gene>
    <name evidence="2" type="ORF">OM076_40690</name>
</gene>
<accession>A0A9X3S4F9</accession>
<evidence type="ECO:0000256" key="1">
    <source>
        <dbReference type="SAM" id="Phobius"/>
    </source>
</evidence>
<feature type="transmembrane region" description="Helical" evidence="1">
    <location>
        <begin position="12"/>
        <end position="33"/>
    </location>
</feature>
<protein>
    <submittedName>
        <fullName evidence="2">Uncharacterized protein</fullName>
    </submittedName>
</protein>
<keyword evidence="1" id="KW-1133">Transmembrane helix</keyword>
<evidence type="ECO:0000313" key="3">
    <source>
        <dbReference type="Proteomes" id="UP001149140"/>
    </source>
</evidence>
<dbReference type="EMBL" id="JAPDOD010000071">
    <property type="protein sequence ID" value="MDA0166650.1"/>
    <property type="molecule type" value="Genomic_DNA"/>
</dbReference>
<evidence type="ECO:0000313" key="2">
    <source>
        <dbReference type="EMBL" id="MDA0166650.1"/>
    </source>
</evidence>
<name>A0A9X3S4F9_9ACTN</name>
<dbReference type="Proteomes" id="UP001149140">
    <property type="component" value="Unassembled WGS sequence"/>
</dbReference>
<keyword evidence="1" id="KW-0812">Transmembrane</keyword>
<reference evidence="2" key="1">
    <citation type="submission" date="2022-10" db="EMBL/GenBank/DDBJ databases">
        <title>The WGS of Solirubrobacter ginsenosidimutans DSM 21036.</title>
        <authorList>
            <person name="Jiang Z."/>
        </authorList>
    </citation>
    <scope>NUCLEOTIDE SEQUENCE</scope>
    <source>
        <strain evidence="2">DSM 21036</strain>
    </source>
</reference>
<sequence length="429" mass="44137">MRMRGQRGQTTADWMGILLVISAICLALFATGINTQIADNVQQAICRIIGKDCSAKPPVLSECVVNESSDKVTLNGEFNVRFFKVKLEGGVEYVRQLRANGQVAITVKLPTSGGIGPPLAKELKMGAEIDGTVKAGQTPQVTFVLPSAKAADKFEQQVTDSAIAIAAGPIGSRILGKKVDIDVPPVESIAYELTGGGNASIGVDSPGGYASGSIDLGQALGIRKNLTHGKPNSGDITAYYKIDGKLKGEGGLLVGEGVGGALAGDETLAVTFTSDGKPKALTVTVSGSYEGKLQLQGKYKDLQTALGAVQGLDIKANQGDGQKIQIQLDLPLDNPDIQNATLGLLRGINPVTGGPADTAAAAAQLKEAVLQNAKAQVRTYDTSSSQAGAKVDLGVGGGGVTFDANNSDLTGAMDYVPGQGFVPSQVCVK</sequence>